<reference evidence="2 3" key="1">
    <citation type="submission" date="2013-03" db="EMBL/GenBank/DDBJ databases">
        <title>The Genome Sequence of Cladophialophora yegresii CBS 114405.</title>
        <authorList>
            <consortium name="The Broad Institute Genomics Platform"/>
            <person name="Cuomo C."/>
            <person name="de Hoog S."/>
            <person name="Gorbushina A."/>
            <person name="Walker B."/>
            <person name="Young S.K."/>
            <person name="Zeng Q."/>
            <person name="Gargeya S."/>
            <person name="Fitzgerald M."/>
            <person name="Haas B."/>
            <person name="Abouelleil A."/>
            <person name="Allen A.W."/>
            <person name="Alvarado L."/>
            <person name="Arachchi H.M."/>
            <person name="Berlin A.M."/>
            <person name="Chapman S.B."/>
            <person name="Gainer-Dewar J."/>
            <person name="Goldberg J."/>
            <person name="Griggs A."/>
            <person name="Gujja S."/>
            <person name="Hansen M."/>
            <person name="Howarth C."/>
            <person name="Imamovic A."/>
            <person name="Ireland A."/>
            <person name="Larimer J."/>
            <person name="McCowan C."/>
            <person name="Murphy C."/>
            <person name="Pearson M."/>
            <person name="Poon T.W."/>
            <person name="Priest M."/>
            <person name="Roberts A."/>
            <person name="Saif S."/>
            <person name="Shea T."/>
            <person name="Sisk P."/>
            <person name="Sykes S."/>
            <person name="Wortman J."/>
            <person name="Nusbaum C."/>
            <person name="Birren B."/>
        </authorList>
    </citation>
    <scope>NUCLEOTIDE SEQUENCE [LARGE SCALE GENOMIC DNA]</scope>
    <source>
        <strain evidence="2 3">CBS 114405</strain>
    </source>
</reference>
<sequence length="333" mass="37562">MAFQQGRNSTDYAATAFGSSQPLTRDNRTNVWREDDSYYGGGDQRSYHGQQVQPDWHPAPNSPPPRQYGMRIRGAAGLEHDVHFPGAAEHGEHYQYRNQSRMIPPRCSARARSSPNGDHHDLNTLLGDRSLIVQRKDEQITEQQKFINKLTSENQTLAASLEDLTMLKDNLTRQLHEKNFELKRVHCHDPEALHLRCELTAGRNGKLRDADRYIKDLLNQIHNLGELPVPPPHEGFRPPYSIKGPQGDRQADGYVGSDTDLDARDFPDDPDFQGADLATPVERRIQALGATMDENDLLKAHRPVIVSKSPKLQRQRKESMVAAGRSDRTLGQG</sequence>
<dbReference type="RefSeq" id="XP_007761254.1">
    <property type="nucleotide sequence ID" value="XM_007763064.1"/>
</dbReference>
<dbReference type="Proteomes" id="UP000019473">
    <property type="component" value="Unassembled WGS sequence"/>
</dbReference>
<feature type="compositionally biased region" description="Basic and acidic residues" evidence="1">
    <location>
        <begin position="25"/>
        <end position="36"/>
    </location>
</feature>
<feature type="region of interest" description="Disordered" evidence="1">
    <location>
        <begin position="225"/>
        <end position="280"/>
    </location>
</feature>
<feature type="region of interest" description="Disordered" evidence="1">
    <location>
        <begin position="1"/>
        <end position="70"/>
    </location>
</feature>
<gene>
    <name evidence="2" type="ORF">A1O7_09075</name>
</gene>
<feature type="region of interest" description="Disordered" evidence="1">
    <location>
        <begin position="306"/>
        <end position="333"/>
    </location>
</feature>
<evidence type="ECO:0000313" key="3">
    <source>
        <dbReference type="Proteomes" id="UP000019473"/>
    </source>
</evidence>
<dbReference type="GeneID" id="19183639"/>
<keyword evidence="3" id="KW-1185">Reference proteome</keyword>
<dbReference type="STRING" id="1182544.W9WC95"/>
<dbReference type="VEuPathDB" id="FungiDB:A1O7_09075"/>
<name>W9WC95_9EURO</name>
<comment type="caution">
    <text evidence="2">The sequence shown here is derived from an EMBL/GenBank/DDBJ whole genome shotgun (WGS) entry which is preliminary data.</text>
</comment>
<protein>
    <submittedName>
        <fullName evidence="2">Uncharacterized protein</fullName>
    </submittedName>
</protein>
<dbReference type="AlphaFoldDB" id="W9WC95"/>
<dbReference type="EMBL" id="AMGW01000006">
    <property type="protein sequence ID" value="EXJ56144.1"/>
    <property type="molecule type" value="Genomic_DNA"/>
</dbReference>
<proteinExistence type="predicted"/>
<organism evidence="2 3">
    <name type="scientific">Cladophialophora yegresii CBS 114405</name>
    <dbReference type="NCBI Taxonomy" id="1182544"/>
    <lineage>
        <taxon>Eukaryota</taxon>
        <taxon>Fungi</taxon>
        <taxon>Dikarya</taxon>
        <taxon>Ascomycota</taxon>
        <taxon>Pezizomycotina</taxon>
        <taxon>Eurotiomycetes</taxon>
        <taxon>Chaetothyriomycetidae</taxon>
        <taxon>Chaetothyriales</taxon>
        <taxon>Herpotrichiellaceae</taxon>
        <taxon>Cladophialophora</taxon>
    </lineage>
</organism>
<evidence type="ECO:0000313" key="2">
    <source>
        <dbReference type="EMBL" id="EXJ56144.1"/>
    </source>
</evidence>
<feature type="compositionally biased region" description="Polar residues" evidence="1">
    <location>
        <begin position="1"/>
        <end position="24"/>
    </location>
</feature>
<evidence type="ECO:0000256" key="1">
    <source>
        <dbReference type="SAM" id="MobiDB-lite"/>
    </source>
</evidence>
<dbReference type="OrthoDB" id="5431222at2759"/>
<accession>W9WC95</accession>
<dbReference type="HOGENOM" id="CLU_834204_0_0_1"/>